<evidence type="ECO:0000256" key="4">
    <source>
        <dbReference type="RuleBase" id="RU003704"/>
    </source>
</evidence>
<dbReference type="InterPro" id="IPR029056">
    <property type="entry name" value="Ribokinase-like"/>
</dbReference>
<dbReference type="SUPFAM" id="SSF53613">
    <property type="entry name" value="Ribokinase-like"/>
    <property type="match status" value="1"/>
</dbReference>
<dbReference type="GO" id="GO:0005829">
    <property type="term" value="C:cytosol"/>
    <property type="evidence" value="ECO:0007669"/>
    <property type="project" value="TreeGrafter"/>
</dbReference>
<dbReference type="Gene3D" id="3.40.1190.20">
    <property type="match status" value="1"/>
</dbReference>
<dbReference type="EMBL" id="JACJVP010000050">
    <property type="protein sequence ID" value="MBB6674657.1"/>
    <property type="molecule type" value="Genomic_DNA"/>
</dbReference>
<evidence type="ECO:0000313" key="6">
    <source>
        <dbReference type="EMBL" id="MBB6674657.1"/>
    </source>
</evidence>
<dbReference type="PRINTS" id="PR00990">
    <property type="entry name" value="RIBOKINASE"/>
</dbReference>
<dbReference type="RefSeq" id="WP_185672520.1">
    <property type="nucleotide sequence ID" value="NZ_JACJVP010000050.1"/>
</dbReference>
<keyword evidence="2 4" id="KW-0808">Transferase</keyword>
<evidence type="ECO:0000256" key="2">
    <source>
        <dbReference type="ARBA" id="ARBA00022679"/>
    </source>
</evidence>
<dbReference type="GO" id="GO:0016301">
    <property type="term" value="F:kinase activity"/>
    <property type="evidence" value="ECO:0007669"/>
    <property type="project" value="UniProtKB-KW"/>
</dbReference>
<reference evidence="6 7" key="1">
    <citation type="submission" date="2020-08" db="EMBL/GenBank/DDBJ databases">
        <title>Cohnella phylogeny.</title>
        <authorList>
            <person name="Dunlap C."/>
        </authorList>
    </citation>
    <scope>NUCLEOTIDE SEQUENCE [LARGE SCALE GENOMIC DNA]</scope>
    <source>
        <strain evidence="6 7">DSM 28246</strain>
    </source>
</reference>
<evidence type="ECO:0000256" key="1">
    <source>
        <dbReference type="ARBA" id="ARBA00010688"/>
    </source>
</evidence>
<proteinExistence type="inferred from homology"/>
<organism evidence="6 7">
    <name type="scientific">Cohnella nanjingensis</name>
    <dbReference type="NCBI Taxonomy" id="1387779"/>
    <lineage>
        <taxon>Bacteria</taxon>
        <taxon>Bacillati</taxon>
        <taxon>Bacillota</taxon>
        <taxon>Bacilli</taxon>
        <taxon>Bacillales</taxon>
        <taxon>Paenibacillaceae</taxon>
        <taxon>Cohnella</taxon>
    </lineage>
</organism>
<dbReference type="PROSITE" id="PS00584">
    <property type="entry name" value="PFKB_KINASES_2"/>
    <property type="match status" value="1"/>
</dbReference>
<comment type="similarity">
    <text evidence="1 4">Belongs to the carbohydrate kinase PfkB family.</text>
</comment>
<dbReference type="PANTHER" id="PTHR10584:SF166">
    <property type="entry name" value="RIBOKINASE"/>
    <property type="match status" value="1"/>
</dbReference>
<dbReference type="GO" id="GO:0006796">
    <property type="term" value="P:phosphate-containing compound metabolic process"/>
    <property type="evidence" value="ECO:0007669"/>
    <property type="project" value="UniProtKB-ARBA"/>
</dbReference>
<keyword evidence="3 4" id="KW-0418">Kinase</keyword>
<dbReference type="Pfam" id="PF00294">
    <property type="entry name" value="PfkB"/>
    <property type="match status" value="1"/>
</dbReference>
<dbReference type="InterPro" id="IPR002139">
    <property type="entry name" value="Ribo/fructo_kinase"/>
</dbReference>
<accession>A0A7X0RVX6</accession>
<sequence>MDDKREILIFGGIIVDQYVLVNESPKRGGDALISDSFFRVGGCAINVGSTLQNLGVRPHIASMVGDDEWGRKIKLYLSQKAFSERAIRYLENRSSGYCISIVERDGERTFLTRKGCEADFAPSMLEDVPYDRVSHIYLTGYYLLEPESANQIVLQLKKLKKAGAYLVFDPGPLAGSILLHTLYAVMELTDLLIPNENEWEMLSDLMRWGKCGDSRCRELGIKCVILKRGSRGVEVRMEGNFFSVPPYRVDSIDTTGAGDSFAGGLLYGLSQGLGIDEAVRIASACGALTTTIMGPHGEFSLNDITDMIEKAR</sequence>
<dbReference type="InterPro" id="IPR011611">
    <property type="entry name" value="PfkB_dom"/>
</dbReference>
<keyword evidence="7" id="KW-1185">Reference proteome</keyword>
<protein>
    <submittedName>
        <fullName evidence="6">Carbohydrate kinase family protein</fullName>
    </submittedName>
</protein>
<dbReference type="PANTHER" id="PTHR10584">
    <property type="entry name" value="SUGAR KINASE"/>
    <property type="match status" value="1"/>
</dbReference>
<feature type="domain" description="Carbohydrate kinase PfkB" evidence="5">
    <location>
        <begin position="6"/>
        <end position="294"/>
    </location>
</feature>
<dbReference type="Proteomes" id="UP000547209">
    <property type="component" value="Unassembled WGS sequence"/>
</dbReference>
<evidence type="ECO:0000259" key="5">
    <source>
        <dbReference type="Pfam" id="PF00294"/>
    </source>
</evidence>
<comment type="caution">
    <text evidence="6">The sequence shown here is derived from an EMBL/GenBank/DDBJ whole genome shotgun (WGS) entry which is preliminary data.</text>
</comment>
<name>A0A7X0RVX6_9BACL</name>
<dbReference type="InterPro" id="IPR002173">
    <property type="entry name" value="Carboh/pur_kinase_PfkB_CS"/>
</dbReference>
<gene>
    <name evidence="6" type="ORF">H7C19_28640</name>
</gene>
<evidence type="ECO:0000256" key="3">
    <source>
        <dbReference type="ARBA" id="ARBA00022777"/>
    </source>
</evidence>
<dbReference type="AlphaFoldDB" id="A0A7X0RVX6"/>
<evidence type="ECO:0000313" key="7">
    <source>
        <dbReference type="Proteomes" id="UP000547209"/>
    </source>
</evidence>